<feature type="transmembrane region" description="Helical" evidence="2">
    <location>
        <begin position="21"/>
        <end position="38"/>
    </location>
</feature>
<reference evidence="3" key="2">
    <citation type="submission" date="2021-09" db="EMBL/GenBank/DDBJ databases">
        <authorList>
            <person name="Gilroy R."/>
        </authorList>
    </citation>
    <scope>NUCLEOTIDE SEQUENCE</scope>
    <source>
        <strain evidence="3">1647</strain>
    </source>
</reference>
<organism evidence="3 4">
    <name type="scientific">Brachybacterium paraconglomeratum</name>
    <dbReference type="NCBI Taxonomy" id="173362"/>
    <lineage>
        <taxon>Bacteria</taxon>
        <taxon>Bacillati</taxon>
        <taxon>Actinomycetota</taxon>
        <taxon>Actinomycetes</taxon>
        <taxon>Micrococcales</taxon>
        <taxon>Dermabacteraceae</taxon>
        <taxon>Brachybacterium</taxon>
    </lineage>
</organism>
<dbReference type="AlphaFoldDB" id="A0A921GNK3"/>
<feature type="compositionally biased region" description="Basic and acidic residues" evidence="1">
    <location>
        <begin position="102"/>
        <end position="116"/>
    </location>
</feature>
<evidence type="ECO:0000313" key="4">
    <source>
        <dbReference type="Proteomes" id="UP000775129"/>
    </source>
</evidence>
<keyword evidence="2" id="KW-0812">Transmembrane</keyword>
<reference evidence="3" key="1">
    <citation type="journal article" date="2021" name="PeerJ">
        <title>Extensive microbial diversity within the chicken gut microbiome revealed by metagenomics and culture.</title>
        <authorList>
            <person name="Gilroy R."/>
            <person name="Ravi A."/>
            <person name="Getino M."/>
            <person name="Pursley I."/>
            <person name="Horton D.L."/>
            <person name="Alikhan N.F."/>
            <person name="Baker D."/>
            <person name="Gharbi K."/>
            <person name="Hall N."/>
            <person name="Watson M."/>
            <person name="Adriaenssens E.M."/>
            <person name="Foster-Nyarko E."/>
            <person name="Jarju S."/>
            <person name="Secka A."/>
            <person name="Antonio M."/>
            <person name="Oren A."/>
            <person name="Chaudhuri R.R."/>
            <person name="La Ragione R."/>
            <person name="Hildebrand F."/>
            <person name="Pallen M.J."/>
        </authorList>
    </citation>
    <scope>NUCLEOTIDE SEQUENCE</scope>
    <source>
        <strain evidence="3">1647</strain>
    </source>
</reference>
<name>A0A921GNK3_9MICO</name>
<sequence length="194" mass="21802">MSDEEMTEEDKRLEAKLRRSYYLFAAAFFLALWILTSQDHWALRPGLLGFSIRWVVDLGSGLIPLTLALGLVVQVPLLLLRRPRRAHATEATWSRKGSARSRARDGEGAGRSEGSERIAAATDLPGAVHDGEADRERERLRIPGGTFRELGAQHRWEMAEALHITWRDEFVHDHQSWAVACLEAAQRRAADPLG</sequence>
<dbReference type="Proteomes" id="UP000775129">
    <property type="component" value="Unassembled WGS sequence"/>
</dbReference>
<protein>
    <submittedName>
        <fullName evidence="3">Uncharacterized protein</fullName>
    </submittedName>
</protein>
<accession>A0A921GNK3</accession>
<gene>
    <name evidence="3" type="ORF">K8W24_07740</name>
</gene>
<evidence type="ECO:0000256" key="1">
    <source>
        <dbReference type="SAM" id="MobiDB-lite"/>
    </source>
</evidence>
<dbReference type="EMBL" id="DYWO01000230">
    <property type="protein sequence ID" value="HJF49677.1"/>
    <property type="molecule type" value="Genomic_DNA"/>
</dbReference>
<keyword evidence="2" id="KW-1133">Transmembrane helix</keyword>
<proteinExistence type="predicted"/>
<feature type="transmembrane region" description="Helical" evidence="2">
    <location>
        <begin position="58"/>
        <end position="80"/>
    </location>
</feature>
<evidence type="ECO:0000256" key="2">
    <source>
        <dbReference type="SAM" id="Phobius"/>
    </source>
</evidence>
<feature type="region of interest" description="Disordered" evidence="1">
    <location>
        <begin position="91"/>
        <end position="116"/>
    </location>
</feature>
<evidence type="ECO:0000313" key="3">
    <source>
        <dbReference type="EMBL" id="HJF49677.1"/>
    </source>
</evidence>
<keyword evidence="2" id="KW-0472">Membrane</keyword>
<comment type="caution">
    <text evidence="3">The sequence shown here is derived from an EMBL/GenBank/DDBJ whole genome shotgun (WGS) entry which is preliminary data.</text>
</comment>